<evidence type="ECO:0000313" key="3">
    <source>
        <dbReference type="Proteomes" id="UP000609531"/>
    </source>
</evidence>
<dbReference type="PANTHER" id="PTHR37809">
    <property type="entry name" value="RIBOSOMAL PROTEIN S12 METHYLTHIOTRANSFERASE ACCESSORY FACTOR YCAO"/>
    <property type="match status" value="1"/>
</dbReference>
<dbReference type="Pfam" id="PF02624">
    <property type="entry name" value="YcaO"/>
    <property type="match status" value="1"/>
</dbReference>
<keyword evidence="3" id="KW-1185">Reference proteome</keyword>
<protein>
    <submittedName>
        <fullName evidence="2">YcaO-like family protein</fullName>
    </submittedName>
</protein>
<comment type="caution">
    <text evidence="2">The sequence shown here is derived from an EMBL/GenBank/DDBJ whole genome shotgun (WGS) entry which is preliminary data.</text>
</comment>
<dbReference type="Gene3D" id="3.30.1330.230">
    <property type="match status" value="1"/>
</dbReference>
<sequence>MKVTDEQQLQLKIAETIIGECPARFATAFATAAAPDAAYLWAWGAAAGRGMSRAEARRAAVFEAIERACSLTGGPSDPRVRHAPAGLGRPIAAETLSHYSSDQMKNLLVNAKFNSSTSCGYPVDELWIPGYNLVAPEDRRALPASAVLFGEDVRLGLPPVFSSSSGAALRDTVAAAARHGLLERLERDHVAIWWYNRLIVPRLDTAAAMALLPGALADWLAGRRRATWHLVLPSDLGVTAIVALSARADGTHPAIGAAAGLDPATAVLSATLEMLQGEIALAHMRAAQRTATPPPVPELLAWSVATNARAIPFLAGEGTAAPPDALAWPNLLARLAEQGIAAYVADLTRPEFDVPVVRVVSPELRDWQPRFAPGRLFDVPVALGLRDRPLAVDELNPVGFVI</sequence>
<dbReference type="EMBL" id="JAEKJA010000003">
    <property type="protein sequence ID" value="MBJ3775062.1"/>
    <property type="molecule type" value="Genomic_DNA"/>
</dbReference>
<reference evidence="2" key="1">
    <citation type="submission" date="2020-12" db="EMBL/GenBank/DDBJ databases">
        <title>Bacterial taxonomy.</title>
        <authorList>
            <person name="Pan X."/>
        </authorList>
    </citation>
    <scope>NUCLEOTIDE SEQUENCE</scope>
    <source>
        <strain evidence="2">B2012</strain>
    </source>
</reference>
<evidence type="ECO:0000259" key="1">
    <source>
        <dbReference type="PROSITE" id="PS51664"/>
    </source>
</evidence>
<accession>A0A934MCA5</accession>
<dbReference type="PANTHER" id="PTHR37809:SF1">
    <property type="entry name" value="RIBOSOMAL PROTEIN S12 METHYLTHIOTRANSFERASE ACCESSORY FACTOR YCAO"/>
    <property type="match status" value="1"/>
</dbReference>
<proteinExistence type="predicted"/>
<dbReference type="PROSITE" id="PS51664">
    <property type="entry name" value="YCAO"/>
    <property type="match status" value="1"/>
</dbReference>
<dbReference type="Proteomes" id="UP000609531">
    <property type="component" value="Unassembled WGS sequence"/>
</dbReference>
<feature type="domain" description="YcaO" evidence="1">
    <location>
        <begin position="48"/>
        <end position="402"/>
    </location>
</feature>
<organism evidence="2 3">
    <name type="scientific">Acuticoccus mangrovi</name>
    <dbReference type="NCBI Taxonomy" id="2796142"/>
    <lineage>
        <taxon>Bacteria</taxon>
        <taxon>Pseudomonadati</taxon>
        <taxon>Pseudomonadota</taxon>
        <taxon>Alphaproteobacteria</taxon>
        <taxon>Hyphomicrobiales</taxon>
        <taxon>Amorphaceae</taxon>
        <taxon>Acuticoccus</taxon>
    </lineage>
</organism>
<dbReference type="Gene3D" id="3.30.160.660">
    <property type="match status" value="1"/>
</dbReference>
<gene>
    <name evidence="2" type="ORF">JCR33_05145</name>
</gene>
<dbReference type="InterPro" id="IPR003776">
    <property type="entry name" value="YcaO-like_dom"/>
</dbReference>
<evidence type="ECO:0000313" key="2">
    <source>
        <dbReference type="EMBL" id="MBJ3775062.1"/>
    </source>
</evidence>
<name>A0A934MCA5_9HYPH</name>
<dbReference type="Gene3D" id="3.30.40.250">
    <property type="match status" value="1"/>
</dbReference>
<dbReference type="AlphaFoldDB" id="A0A934MCA5"/>